<dbReference type="SUPFAM" id="SSF51905">
    <property type="entry name" value="FAD/NAD(P)-binding domain"/>
    <property type="match status" value="1"/>
</dbReference>
<feature type="domain" description="FAD dependent oxidoreductase" evidence="2">
    <location>
        <begin position="37"/>
        <end position="400"/>
    </location>
</feature>
<evidence type="ECO:0000313" key="3">
    <source>
        <dbReference type="EMBL" id="XBL99888.1"/>
    </source>
</evidence>
<keyword evidence="1" id="KW-0560">Oxidoreductase</keyword>
<protein>
    <submittedName>
        <fullName evidence="3">FAD-dependent oxidoreductase</fullName>
    </submittedName>
</protein>
<dbReference type="EMBL" id="CP157355">
    <property type="protein sequence ID" value="XBL99888.1"/>
    <property type="molecule type" value="Genomic_DNA"/>
</dbReference>
<dbReference type="Gene3D" id="3.50.50.60">
    <property type="entry name" value="FAD/NAD(P)-binding domain"/>
    <property type="match status" value="1"/>
</dbReference>
<dbReference type="NCBIfam" id="TIGR03329">
    <property type="entry name" value="Phn_aa_oxid"/>
    <property type="match status" value="1"/>
</dbReference>
<evidence type="ECO:0000259" key="2">
    <source>
        <dbReference type="Pfam" id="PF01266"/>
    </source>
</evidence>
<name>A0AAU7F7R6_9NEIS</name>
<organism evidence="3">
    <name type="scientific">Chitinibacter mangrovi</name>
    <dbReference type="NCBI Taxonomy" id="3153927"/>
    <lineage>
        <taxon>Bacteria</taxon>
        <taxon>Pseudomonadati</taxon>
        <taxon>Pseudomonadota</taxon>
        <taxon>Betaproteobacteria</taxon>
        <taxon>Neisseriales</taxon>
        <taxon>Chitinibacteraceae</taxon>
        <taxon>Chitinibacter</taxon>
    </lineage>
</organism>
<evidence type="ECO:0000256" key="1">
    <source>
        <dbReference type="ARBA" id="ARBA00023002"/>
    </source>
</evidence>
<dbReference type="PANTHER" id="PTHR13847">
    <property type="entry name" value="SARCOSINE DEHYDROGENASE-RELATED"/>
    <property type="match status" value="1"/>
</dbReference>
<sequence length="471" mass="51022">MSLHDEFQPYWMAQALAQERCQAPSHRAPLAETINADVCIVGGGYTGLWTAIQLKQAQPELNIVILEKNLCGSGASGRNGGCVLTLAPKYLTLRRLFGEAEAVRIVKGSEAAVLAMADFCRSHQLDAELELDGAVYTTTNQAQLGAMDAVLAELDAQGINSWRSLSAAELKAKTGSDAHLTGEFSPIAGSVQPALLVRGLARIAEQMGVRIYENTPMLRLDYGQPALLRTPAGSVRASKVVLALNAWMASQFRQFARSIALVSSDMVITEPCPDQLAQQGLNHGAAVCDSRIFVHYYRRTRDGRLMLGKGGNTFAFGGRMLASFDQASQYVPMLRQAIRRFFPKLADVSVAASWTGASDRSVTGLPFFGYLDRQPNIVYGFGYSGNGVSTCYLGGQILASMVREEVEGWRTCALVSGPLGHFPPEPIRWLGSILVRNAIRRKEAAEDAALAPRKLDQWLSRFAAAAGKADH</sequence>
<dbReference type="InterPro" id="IPR017715">
    <property type="entry name" value="NH2-phosphonate_OxRdtase"/>
</dbReference>
<dbReference type="InterPro" id="IPR036188">
    <property type="entry name" value="FAD/NAD-bd_sf"/>
</dbReference>
<proteinExistence type="predicted"/>
<dbReference type="PANTHER" id="PTHR13847:SF285">
    <property type="entry name" value="FAD DEPENDENT OXIDOREDUCTASE DOMAIN-CONTAINING PROTEIN"/>
    <property type="match status" value="1"/>
</dbReference>
<dbReference type="Pfam" id="PF01266">
    <property type="entry name" value="DAO"/>
    <property type="match status" value="1"/>
</dbReference>
<dbReference type="KEGG" id="cmav:ABHF33_12550"/>
<dbReference type="GO" id="GO:0016491">
    <property type="term" value="F:oxidoreductase activity"/>
    <property type="evidence" value="ECO:0007669"/>
    <property type="project" value="UniProtKB-KW"/>
</dbReference>
<gene>
    <name evidence="3" type="ORF">ABHF33_12550</name>
</gene>
<dbReference type="AlphaFoldDB" id="A0AAU7F7R6"/>
<dbReference type="RefSeq" id="WP_348944271.1">
    <property type="nucleotide sequence ID" value="NZ_CP157355.1"/>
</dbReference>
<dbReference type="InterPro" id="IPR006076">
    <property type="entry name" value="FAD-dep_OxRdtase"/>
</dbReference>
<dbReference type="GO" id="GO:0005737">
    <property type="term" value="C:cytoplasm"/>
    <property type="evidence" value="ECO:0007669"/>
    <property type="project" value="TreeGrafter"/>
</dbReference>
<accession>A0AAU7F7R6</accession>
<reference evidence="3" key="1">
    <citation type="submission" date="2024-05" db="EMBL/GenBank/DDBJ databases">
        <authorList>
            <person name="Yang L."/>
            <person name="Pan L."/>
        </authorList>
    </citation>
    <scope>NUCLEOTIDE SEQUENCE</scope>
    <source>
        <strain evidence="3">FCG-7</strain>
    </source>
</reference>
<dbReference type="Gene3D" id="3.30.9.10">
    <property type="entry name" value="D-Amino Acid Oxidase, subunit A, domain 2"/>
    <property type="match status" value="1"/>
</dbReference>